<organism evidence="13 14">
    <name type="scientific">Glossina fuscipes</name>
    <dbReference type="NCBI Taxonomy" id="7396"/>
    <lineage>
        <taxon>Eukaryota</taxon>
        <taxon>Metazoa</taxon>
        <taxon>Ecdysozoa</taxon>
        <taxon>Arthropoda</taxon>
        <taxon>Hexapoda</taxon>
        <taxon>Insecta</taxon>
        <taxon>Pterygota</taxon>
        <taxon>Neoptera</taxon>
        <taxon>Endopterygota</taxon>
        <taxon>Diptera</taxon>
        <taxon>Brachycera</taxon>
        <taxon>Muscomorpha</taxon>
        <taxon>Hippoboscoidea</taxon>
        <taxon>Glossinidae</taxon>
        <taxon>Glossina</taxon>
    </lineage>
</organism>
<dbReference type="GO" id="GO:0006357">
    <property type="term" value="P:regulation of transcription by RNA polymerase II"/>
    <property type="evidence" value="ECO:0007669"/>
    <property type="project" value="TreeGrafter"/>
</dbReference>
<dbReference type="KEGG" id="gfs:119639575"/>
<evidence type="ECO:0000256" key="9">
    <source>
        <dbReference type="PROSITE-ProRule" id="PRU00042"/>
    </source>
</evidence>
<feature type="coiled-coil region" evidence="10">
    <location>
        <begin position="125"/>
        <end position="180"/>
    </location>
</feature>
<dbReference type="GO" id="GO:0003700">
    <property type="term" value="F:DNA-binding transcription factor activity"/>
    <property type="evidence" value="ECO:0007669"/>
    <property type="project" value="TreeGrafter"/>
</dbReference>
<feature type="domain" description="C2H2-type" evidence="12">
    <location>
        <begin position="404"/>
        <end position="426"/>
    </location>
</feature>
<comment type="similarity">
    <text evidence="2">Belongs to the taxilin family.</text>
</comment>
<keyword evidence="7" id="KW-0238">DNA-binding</keyword>
<dbReference type="GO" id="GO:0000978">
    <property type="term" value="F:RNA polymerase II cis-regulatory region sequence-specific DNA binding"/>
    <property type="evidence" value="ECO:0007669"/>
    <property type="project" value="TreeGrafter"/>
</dbReference>
<evidence type="ECO:0000256" key="3">
    <source>
        <dbReference type="ARBA" id="ARBA00022723"/>
    </source>
</evidence>
<dbReference type="SMART" id="SM00355">
    <property type="entry name" value="ZnF_C2H2"/>
    <property type="match status" value="4"/>
</dbReference>
<dbReference type="PANTHER" id="PTHR24404">
    <property type="entry name" value="ZINC FINGER PROTEIN"/>
    <property type="match status" value="1"/>
</dbReference>
<dbReference type="Pfam" id="PF09728">
    <property type="entry name" value="Taxilin"/>
    <property type="match status" value="1"/>
</dbReference>
<reference evidence="14" key="1">
    <citation type="submission" date="2025-08" db="UniProtKB">
        <authorList>
            <consortium name="RefSeq"/>
        </authorList>
    </citation>
    <scope>IDENTIFICATION</scope>
    <source>
        <tissue evidence="14">Whole body pupa</tissue>
    </source>
</reference>
<feature type="region of interest" description="Disordered" evidence="11">
    <location>
        <begin position="426"/>
        <end position="445"/>
    </location>
</feature>
<evidence type="ECO:0000313" key="13">
    <source>
        <dbReference type="Proteomes" id="UP000092443"/>
    </source>
</evidence>
<evidence type="ECO:0000256" key="4">
    <source>
        <dbReference type="ARBA" id="ARBA00022737"/>
    </source>
</evidence>
<dbReference type="GeneID" id="119639575"/>
<dbReference type="FunFam" id="3.30.160.60:FF:000100">
    <property type="entry name" value="Zinc finger 45-like"/>
    <property type="match status" value="2"/>
</dbReference>
<keyword evidence="10" id="KW-0175">Coiled coil</keyword>
<keyword evidence="4" id="KW-0677">Repeat</keyword>
<feature type="domain" description="C2H2-type" evidence="12">
    <location>
        <begin position="376"/>
        <end position="403"/>
    </location>
</feature>
<feature type="coiled-coil region" evidence="10">
    <location>
        <begin position="37"/>
        <end position="71"/>
    </location>
</feature>
<feature type="domain" description="C2H2-type" evidence="12">
    <location>
        <begin position="347"/>
        <end position="374"/>
    </location>
</feature>
<dbReference type="InterPro" id="IPR026183">
    <property type="entry name" value="Taxilin_fam"/>
</dbReference>
<evidence type="ECO:0000256" key="1">
    <source>
        <dbReference type="ARBA" id="ARBA00004123"/>
    </source>
</evidence>
<keyword evidence="3" id="KW-0479">Metal-binding</keyword>
<dbReference type="GO" id="GO:0019905">
    <property type="term" value="F:syntaxin binding"/>
    <property type="evidence" value="ECO:0007669"/>
    <property type="project" value="InterPro"/>
</dbReference>
<keyword evidence="8" id="KW-0539">Nucleus</keyword>
<evidence type="ECO:0000256" key="5">
    <source>
        <dbReference type="ARBA" id="ARBA00022771"/>
    </source>
</evidence>
<protein>
    <submittedName>
        <fullName evidence="14">Zinc finger protein 662-like isoform X1</fullName>
    </submittedName>
</protein>
<accession>A0A9C5ZBG2</accession>
<name>A0A9C5ZBG2_9MUSC</name>
<keyword evidence="6" id="KW-0862">Zinc</keyword>
<evidence type="ECO:0000313" key="14">
    <source>
        <dbReference type="RefSeq" id="XP_037892960.1"/>
    </source>
</evidence>
<dbReference type="PROSITE" id="PS50157">
    <property type="entry name" value="ZINC_FINGER_C2H2_2"/>
    <property type="match status" value="4"/>
</dbReference>
<dbReference type="PANTHER" id="PTHR24404:SF106">
    <property type="entry name" value="C2H2-TYPE DOMAIN-CONTAINING PROTEIN"/>
    <property type="match status" value="1"/>
</dbReference>
<dbReference type="InterPro" id="IPR050589">
    <property type="entry name" value="Ikaros_C2H2-ZF"/>
</dbReference>
<dbReference type="GO" id="GO:0008270">
    <property type="term" value="F:zinc ion binding"/>
    <property type="evidence" value="ECO:0007669"/>
    <property type="project" value="UniProtKB-KW"/>
</dbReference>
<feature type="domain" description="C2H2-type" evidence="12">
    <location>
        <begin position="318"/>
        <end position="346"/>
    </location>
</feature>
<dbReference type="PROSITE" id="PS00028">
    <property type="entry name" value="ZINC_FINGER_C2H2_1"/>
    <property type="match status" value="4"/>
</dbReference>
<evidence type="ECO:0000256" key="8">
    <source>
        <dbReference type="ARBA" id="ARBA00023242"/>
    </source>
</evidence>
<gene>
    <name evidence="14" type="primary">LOC119639575</name>
</gene>
<evidence type="ECO:0000256" key="2">
    <source>
        <dbReference type="ARBA" id="ARBA00009550"/>
    </source>
</evidence>
<feature type="compositionally biased region" description="Basic residues" evidence="11">
    <location>
        <begin position="428"/>
        <end position="445"/>
    </location>
</feature>
<dbReference type="InterPro" id="IPR013087">
    <property type="entry name" value="Znf_C2H2_type"/>
</dbReference>
<dbReference type="Proteomes" id="UP000092443">
    <property type="component" value="Unplaced"/>
</dbReference>
<evidence type="ECO:0000256" key="6">
    <source>
        <dbReference type="ARBA" id="ARBA00022833"/>
    </source>
</evidence>
<dbReference type="AlphaFoldDB" id="A0A9C5ZBG2"/>
<comment type="subcellular location">
    <subcellularLocation>
        <location evidence="1">Nucleus</location>
    </subcellularLocation>
</comment>
<dbReference type="Pfam" id="PF00096">
    <property type="entry name" value="zf-C2H2"/>
    <property type="match status" value="2"/>
</dbReference>
<keyword evidence="13" id="KW-1185">Reference proteome</keyword>
<dbReference type="InterPro" id="IPR036236">
    <property type="entry name" value="Znf_C2H2_sf"/>
</dbReference>
<dbReference type="SUPFAM" id="SSF57667">
    <property type="entry name" value="beta-beta-alpha zinc fingers"/>
    <property type="match status" value="2"/>
</dbReference>
<evidence type="ECO:0000256" key="11">
    <source>
        <dbReference type="SAM" id="MobiDB-lite"/>
    </source>
</evidence>
<keyword evidence="5 9" id="KW-0863">Zinc-finger</keyword>
<dbReference type="Gene3D" id="3.30.160.60">
    <property type="entry name" value="Classic Zinc Finger"/>
    <property type="match status" value="2"/>
</dbReference>
<sequence length="445" mass="51727">MDIDNNTETIEEILIEQKIAERILELLHGVETPEDKLRLLLGKCVEAERKNQFLERTLKAQANNCEAIMREHNKILEIKDKVMKMCRDQQILVTSIKSECMRKLEEADDKRWESQLRFERSLKSLKEITEALNKNNEENQTLRSHNIEMIRTIKVLAEQYHASQQELQDLNDEIQFISQSDQIGLNANRTDGDFSNITEIGNQKSVKDEFVINNLGVIEESCASNELLMNNYPSIEAADVVNTETEFFMGSRCYNGATAEETCTEADLLNNFTETIVKEEPKIKGVSISARKRKRDEHSKVSSSKIKARNVELPDGRFKCLPCDKIFSSHCYLKQHNKIYHFGALPYRCEECGKRFPTEAILNAHLTRHGSDAKPHKCTLCPKKFCYKHDLKRHMKCHKNEKDHACTQCPKRFCRLDHLRMHIETHNKALRRKRGRRPTLKGRQE</sequence>
<evidence type="ECO:0000256" key="7">
    <source>
        <dbReference type="ARBA" id="ARBA00023125"/>
    </source>
</evidence>
<proteinExistence type="inferred from homology"/>
<evidence type="ECO:0000259" key="12">
    <source>
        <dbReference type="PROSITE" id="PS50157"/>
    </source>
</evidence>
<evidence type="ECO:0000256" key="10">
    <source>
        <dbReference type="SAM" id="Coils"/>
    </source>
</evidence>
<dbReference type="GO" id="GO:0005634">
    <property type="term" value="C:nucleus"/>
    <property type="evidence" value="ECO:0007669"/>
    <property type="project" value="UniProtKB-SubCell"/>
</dbReference>
<dbReference type="RefSeq" id="XP_037892960.1">
    <property type="nucleotide sequence ID" value="XM_038037032.1"/>
</dbReference>